<protein>
    <submittedName>
        <fullName evidence="1">Uncharacterized protein</fullName>
    </submittedName>
</protein>
<comment type="caution">
    <text evidence="1">The sequence shown here is derived from an EMBL/GenBank/DDBJ whole genome shotgun (WGS) entry which is preliminary data.</text>
</comment>
<evidence type="ECO:0000313" key="2">
    <source>
        <dbReference type="Proteomes" id="UP001458880"/>
    </source>
</evidence>
<sequence>MDRLLEDFKQFQLKRKIKMDTILVEVRYSNNSIVCSIHNLLVQGIHEILLRPIETGHPTVLRLNEDTIIGGCTAILP</sequence>
<name>A0AAW1MZG6_POPJA</name>
<gene>
    <name evidence="1" type="ORF">QE152_g4734</name>
</gene>
<dbReference type="Proteomes" id="UP001458880">
    <property type="component" value="Unassembled WGS sequence"/>
</dbReference>
<reference evidence="1 2" key="1">
    <citation type="journal article" date="2024" name="BMC Genomics">
        <title>De novo assembly and annotation of Popillia japonica's genome with initial clues to its potential as an invasive pest.</title>
        <authorList>
            <person name="Cucini C."/>
            <person name="Boschi S."/>
            <person name="Funari R."/>
            <person name="Cardaioli E."/>
            <person name="Iannotti N."/>
            <person name="Marturano G."/>
            <person name="Paoli F."/>
            <person name="Bruttini M."/>
            <person name="Carapelli A."/>
            <person name="Frati F."/>
            <person name="Nardi F."/>
        </authorList>
    </citation>
    <scope>NUCLEOTIDE SEQUENCE [LARGE SCALE GENOMIC DNA]</scope>
    <source>
        <strain evidence="1">DMR45628</strain>
    </source>
</reference>
<keyword evidence="2" id="KW-1185">Reference proteome</keyword>
<evidence type="ECO:0000313" key="1">
    <source>
        <dbReference type="EMBL" id="KAK9751779.1"/>
    </source>
</evidence>
<accession>A0AAW1MZG6</accession>
<proteinExistence type="predicted"/>
<dbReference type="AlphaFoldDB" id="A0AAW1MZG6"/>
<dbReference type="EMBL" id="JASPKY010000025">
    <property type="protein sequence ID" value="KAK9751779.1"/>
    <property type="molecule type" value="Genomic_DNA"/>
</dbReference>
<organism evidence="1 2">
    <name type="scientific">Popillia japonica</name>
    <name type="common">Japanese beetle</name>
    <dbReference type="NCBI Taxonomy" id="7064"/>
    <lineage>
        <taxon>Eukaryota</taxon>
        <taxon>Metazoa</taxon>
        <taxon>Ecdysozoa</taxon>
        <taxon>Arthropoda</taxon>
        <taxon>Hexapoda</taxon>
        <taxon>Insecta</taxon>
        <taxon>Pterygota</taxon>
        <taxon>Neoptera</taxon>
        <taxon>Endopterygota</taxon>
        <taxon>Coleoptera</taxon>
        <taxon>Polyphaga</taxon>
        <taxon>Scarabaeiformia</taxon>
        <taxon>Scarabaeidae</taxon>
        <taxon>Rutelinae</taxon>
        <taxon>Popillia</taxon>
    </lineage>
</organism>